<dbReference type="Gene3D" id="1.10.1220.10">
    <property type="entry name" value="Met repressor-like"/>
    <property type="match status" value="1"/>
</dbReference>
<proteinExistence type="inferred from homology"/>
<dbReference type="NCBIfam" id="TIGR02384">
    <property type="entry name" value="RelB_DinJ"/>
    <property type="match status" value="1"/>
</dbReference>
<organism evidence="3 4">
    <name type="scientific">Gemella haemolysans</name>
    <dbReference type="NCBI Taxonomy" id="1379"/>
    <lineage>
        <taxon>Bacteria</taxon>
        <taxon>Bacillati</taxon>
        <taxon>Bacillota</taxon>
        <taxon>Bacilli</taxon>
        <taxon>Bacillales</taxon>
        <taxon>Gemellaceae</taxon>
        <taxon>Gemella</taxon>
    </lineage>
</organism>
<comment type="similarity">
    <text evidence="1">Belongs to the RelB/DinJ antitoxin family.</text>
</comment>
<sequence length="92" mass="10181">MPTTNLNISTDKIVKENADKIYSELGLSMTTAVNLFLRATIRANGIPFDLKLTADKELSEAKLLLEGIEDIKNNNLIDGEKVLSNLEKKYGV</sequence>
<dbReference type="Proteomes" id="UP000070355">
    <property type="component" value="Unassembled WGS sequence"/>
</dbReference>
<keyword evidence="2" id="KW-1277">Toxin-antitoxin system</keyword>
<gene>
    <name evidence="3" type="ORF">HMPREF3186_01018</name>
</gene>
<dbReference type="PANTHER" id="PTHR38781">
    <property type="entry name" value="ANTITOXIN DINJ-RELATED"/>
    <property type="match status" value="1"/>
</dbReference>
<dbReference type="GO" id="GO:0006351">
    <property type="term" value="P:DNA-templated transcription"/>
    <property type="evidence" value="ECO:0007669"/>
    <property type="project" value="TreeGrafter"/>
</dbReference>
<dbReference type="GO" id="GO:0006355">
    <property type="term" value="P:regulation of DNA-templated transcription"/>
    <property type="evidence" value="ECO:0007669"/>
    <property type="project" value="InterPro"/>
</dbReference>
<evidence type="ECO:0000313" key="4">
    <source>
        <dbReference type="Proteomes" id="UP000070355"/>
    </source>
</evidence>
<dbReference type="AlphaFoldDB" id="A0A133ZW65"/>
<dbReference type="EMBL" id="LSDC01000066">
    <property type="protein sequence ID" value="KXB59682.1"/>
    <property type="molecule type" value="Genomic_DNA"/>
</dbReference>
<dbReference type="InterPro" id="IPR013321">
    <property type="entry name" value="Arc_rbn_hlx_hlx"/>
</dbReference>
<evidence type="ECO:0000256" key="2">
    <source>
        <dbReference type="ARBA" id="ARBA00022649"/>
    </source>
</evidence>
<comment type="caution">
    <text evidence="3">The sequence shown here is derived from an EMBL/GenBank/DDBJ whole genome shotgun (WGS) entry which is preliminary data.</text>
</comment>
<dbReference type="STRING" id="1379.HMPREF3186_01018"/>
<name>A0A133ZW65_9BACL</name>
<dbReference type="Pfam" id="PF04221">
    <property type="entry name" value="RelB"/>
    <property type="match status" value="1"/>
</dbReference>
<dbReference type="OrthoDB" id="9804867at2"/>
<protein>
    <submittedName>
        <fullName evidence="3">Addiction module antitoxin, RelB/DinJ family</fullName>
    </submittedName>
</protein>
<dbReference type="InterPro" id="IPR007337">
    <property type="entry name" value="RelB/DinJ"/>
</dbReference>
<accession>A0A133ZW65</accession>
<reference evidence="4" key="1">
    <citation type="submission" date="2016-01" db="EMBL/GenBank/DDBJ databases">
        <authorList>
            <person name="Mitreva M."/>
            <person name="Pepin K.H."/>
            <person name="Mihindukulasuriya K.A."/>
            <person name="Fulton R."/>
            <person name="Fronick C."/>
            <person name="O'Laughlin M."/>
            <person name="Miner T."/>
            <person name="Herter B."/>
            <person name="Rosa B.A."/>
            <person name="Cordes M."/>
            <person name="Tomlinson C."/>
            <person name="Wollam A."/>
            <person name="Palsikar V.B."/>
            <person name="Mardis E.R."/>
            <person name="Wilson R.K."/>
        </authorList>
    </citation>
    <scope>NUCLEOTIDE SEQUENCE [LARGE SCALE GENOMIC DNA]</scope>
    <source>
        <strain evidence="4">DNF01167</strain>
    </source>
</reference>
<dbReference type="PATRIC" id="fig|1379.3.peg.1002"/>
<evidence type="ECO:0000256" key="1">
    <source>
        <dbReference type="ARBA" id="ARBA00010562"/>
    </source>
</evidence>
<dbReference type="RefSeq" id="WP_060914181.1">
    <property type="nucleotide sequence ID" value="NZ_KQ959959.1"/>
</dbReference>
<dbReference type="PANTHER" id="PTHR38781:SF1">
    <property type="entry name" value="ANTITOXIN DINJ-RELATED"/>
    <property type="match status" value="1"/>
</dbReference>
<evidence type="ECO:0000313" key="3">
    <source>
        <dbReference type="EMBL" id="KXB59682.1"/>
    </source>
</evidence>